<organism evidence="1 2">
    <name type="scientific">Dolosigranulum pigrum</name>
    <dbReference type="NCBI Taxonomy" id="29394"/>
    <lineage>
        <taxon>Bacteria</taxon>
        <taxon>Bacillati</taxon>
        <taxon>Bacillota</taxon>
        <taxon>Bacilli</taxon>
        <taxon>Lactobacillales</taxon>
        <taxon>Carnobacteriaceae</taxon>
        <taxon>Dolosigranulum</taxon>
    </lineage>
</organism>
<dbReference type="EMBL" id="MUYF01000003">
    <property type="protein sequence ID" value="OOL81980.1"/>
    <property type="molecule type" value="Genomic_DNA"/>
</dbReference>
<evidence type="ECO:0000313" key="2">
    <source>
        <dbReference type="Proteomes" id="UP000190409"/>
    </source>
</evidence>
<dbReference type="Gene3D" id="3.30.1330.70">
    <property type="entry name" value="Holliday junction resolvase RusA"/>
    <property type="match status" value="1"/>
</dbReference>
<protein>
    <submittedName>
        <fullName evidence="1">Uncharacterized protein</fullName>
    </submittedName>
</protein>
<dbReference type="InterPro" id="IPR036614">
    <property type="entry name" value="RusA-like_sf"/>
</dbReference>
<dbReference type="InterPro" id="IPR008822">
    <property type="entry name" value="Endonuclease_RusA-like"/>
</dbReference>
<name>A0A1S8KQJ6_9LACT</name>
<comment type="caution">
    <text evidence="1">The sequence shown here is derived from an EMBL/GenBank/DDBJ whole genome shotgun (WGS) entry which is preliminary data.</text>
</comment>
<gene>
    <name evidence="1" type="ORF">BWX42_00395</name>
</gene>
<dbReference type="GO" id="GO:0000287">
    <property type="term" value="F:magnesium ion binding"/>
    <property type="evidence" value="ECO:0007669"/>
    <property type="project" value="InterPro"/>
</dbReference>
<accession>A0A1S8KQJ6</accession>
<dbReference type="AlphaFoldDB" id="A0A1S8KQJ6"/>
<dbReference type="Proteomes" id="UP000190409">
    <property type="component" value="Unassembled WGS sequence"/>
</dbReference>
<sequence>MPMKNPPTITHQQKQVTVRRGKPVFYEPDELKRARSLLQGHLAGYVPKQPYDRAVQCVVKWFFPTNDANKADGDWRTSRPDTHNLNKLLFDVMEDLGFWVDDSLVVSETIQKFWVKESPSGIYIQIRELG</sequence>
<dbReference type="Pfam" id="PF05866">
    <property type="entry name" value="RusA"/>
    <property type="match status" value="1"/>
</dbReference>
<proteinExistence type="predicted"/>
<reference evidence="1 2" key="1">
    <citation type="submission" date="2017-01" db="EMBL/GenBank/DDBJ databases">
        <title>Complete Genome Sequence of Dolosigranulum pigrum isolated from a Patient with interstitial lung disease.</title>
        <authorList>
            <person name="Mukhopadhyay R."/>
            <person name="Joaquin J."/>
            <person name="Hogue R."/>
            <person name="Fitzgerald S."/>
            <person name="Jospin G."/>
            <person name="Eisen J.A."/>
            <person name="Chaturvedi V."/>
        </authorList>
    </citation>
    <scope>NUCLEOTIDE SEQUENCE [LARGE SCALE GENOMIC DNA]</scope>
    <source>
        <strain evidence="1 2">15S00348</strain>
    </source>
</reference>
<dbReference type="SUPFAM" id="SSF103084">
    <property type="entry name" value="Holliday junction resolvase RusA"/>
    <property type="match status" value="1"/>
</dbReference>
<dbReference type="GO" id="GO:0006310">
    <property type="term" value="P:DNA recombination"/>
    <property type="evidence" value="ECO:0007669"/>
    <property type="project" value="InterPro"/>
</dbReference>
<dbReference type="GO" id="GO:0006281">
    <property type="term" value="P:DNA repair"/>
    <property type="evidence" value="ECO:0007669"/>
    <property type="project" value="InterPro"/>
</dbReference>
<evidence type="ECO:0000313" key="1">
    <source>
        <dbReference type="EMBL" id="OOL81980.1"/>
    </source>
</evidence>